<sequence length="451" mass="51246">MSRLIIVSNRVMAPSAAACPGGLASGLLDALHQVGGIWFGWNGKVDESTAALERQQAGNITFVTTSFTPRQYQQYYCRFANGVLWPSFHYRTDLAHYDQQDYEGYRRVNEMLALKLKPLLRDDDVLWVQDYHLIPFATACRQLGVHNRIGFFLHIPFPCVEVARTIPMHQALFGCLADYDLVGFQTTSDQQAFLDHARCFGSPGATPTTGVYPIGIQPQAFTTMAEAHVAERSLLNSADRHHGRQAILGIDRLDYSKGLHERFQAYEQLLDRYPKHHRRVQFIQIAPITRQDIDYYRHIHERLNTLTGRINGRFGDLDWLPLRYINQDYTRDSLAGLMRQARVGFVTPLRDGMNLVAKEYVAAQSEQDPGVLVLSSFAGAAHELSAALIVNPYDRSDVSAALNRALTMPLEERQERHRAMMVALNRTTIDRWHSRFLSDLNIAHLAHANMR</sequence>
<dbReference type="STRING" id="1123510.GCA_000620025_01839"/>
<dbReference type="InterPro" id="IPR001830">
    <property type="entry name" value="Glyco_trans_20"/>
</dbReference>
<keyword evidence="3" id="KW-1185">Reference proteome</keyword>
<dbReference type="KEGG" id="zpl:ZBT109_1550"/>
<dbReference type="OrthoDB" id="9815690at2"/>
<comment type="similarity">
    <text evidence="1">Belongs to the glycosyltransferase 20 family.</text>
</comment>
<dbReference type="RefSeq" id="WP_027706298.1">
    <property type="nucleotide sequence ID" value="NZ_AP018933.1"/>
</dbReference>
<dbReference type="PANTHER" id="PTHR10788:SF106">
    <property type="entry name" value="BCDNA.GH08860"/>
    <property type="match status" value="1"/>
</dbReference>
<evidence type="ECO:0000313" key="3">
    <source>
        <dbReference type="Proteomes" id="UP000267342"/>
    </source>
</evidence>
<evidence type="ECO:0000256" key="1">
    <source>
        <dbReference type="ARBA" id="ARBA00008799"/>
    </source>
</evidence>
<dbReference type="Proteomes" id="UP000267342">
    <property type="component" value="Chromosome"/>
</dbReference>
<dbReference type="CDD" id="cd03788">
    <property type="entry name" value="GT20_TPS"/>
    <property type="match status" value="1"/>
</dbReference>
<dbReference type="Gene3D" id="3.40.50.2000">
    <property type="entry name" value="Glycogen Phosphorylase B"/>
    <property type="match status" value="2"/>
</dbReference>
<dbReference type="Pfam" id="PF00982">
    <property type="entry name" value="Glyco_transf_20"/>
    <property type="match status" value="1"/>
</dbReference>
<dbReference type="AlphaFoldDB" id="A0A348HFA5"/>
<name>A0A348HFA5_9GAMM</name>
<protein>
    <submittedName>
        <fullName evidence="2">Alpha-trehalose-phosphate synthase</fullName>
    </submittedName>
</protein>
<dbReference type="GO" id="GO:0005992">
    <property type="term" value="P:trehalose biosynthetic process"/>
    <property type="evidence" value="ECO:0007669"/>
    <property type="project" value="InterPro"/>
</dbReference>
<dbReference type="EMBL" id="AP018933">
    <property type="protein sequence ID" value="BBG30307.1"/>
    <property type="molecule type" value="Genomic_DNA"/>
</dbReference>
<reference evidence="2 3" key="1">
    <citation type="submission" date="2018-09" db="EMBL/GenBank/DDBJ databases">
        <title>Zymobacter palmae IAM14233 (=T109) whole genome analysis.</title>
        <authorList>
            <person name="Yanase H."/>
        </authorList>
    </citation>
    <scope>NUCLEOTIDE SEQUENCE [LARGE SCALE GENOMIC DNA]</scope>
    <source>
        <strain evidence="2 3">IAM14233</strain>
    </source>
</reference>
<proteinExistence type="inferred from homology"/>
<dbReference type="GO" id="GO:0003825">
    <property type="term" value="F:alpha,alpha-trehalose-phosphate synthase (UDP-forming) activity"/>
    <property type="evidence" value="ECO:0007669"/>
    <property type="project" value="TreeGrafter"/>
</dbReference>
<dbReference type="SUPFAM" id="SSF53756">
    <property type="entry name" value="UDP-Glycosyltransferase/glycogen phosphorylase"/>
    <property type="match status" value="1"/>
</dbReference>
<accession>A0A348HFA5</accession>
<dbReference type="PANTHER" id="PTHR10788">
    <property type="entry name" value="TREHALOSE-6-PHOSPHATE SYNTHASE"/>
    <property type="match status" value="1"/>
</dbReference>
<evidence type="ECO:0000313" key="2">
    <source>
        <dbReference type="EMBL" id="BBG30307.1"/>
    </source>
</evidence>
<organism evidence="2 3">
    <name type="scientific">Zymobacter palmae</name>
    <dbReference type="NCBI Taxonomy" id="33074"/>
    <lineage>
        <taxon>Bacteria</taxon>
        <taxon>Pseudomonadati</taxon>
        <taxon>Pseudomonadota</taxon>
        <taxon>Gammaproteobacteria</taxon>
        <taxon>Oceanospirillales</taxon>
        <taxon>Halomonadaceae</taxon>
        <taxon>Zymobacter group</taxon>
        <taxon>Zymobacter</taxon>
    </lineage>
</organism>
<gene>
    <name evidence="2" type="ORF">ZBT109_1550</name>
</gene>